<sequence length="86" mass="9555">MLLNAWWLKSQTPNRLEHIGFVIPTRVRIQRHGLPDEARIVVIPAKAGIQYVPGSPLSRGRRMYVSSVQPCISLPGATRRALSVGL</sequence>
<dbReference type="EMBL" id="LT837803">
    <property type="protein sequence ID" value="SMB21113.1"/>
    <property type="molecule type" value="Genomic_DNA"/>
</dbReference>
<accession>A0A7Z7HNG5</accession>
<keyword evidence="2" id="KW-1185">Reference proteome</keyword>
<dbReference type="Proteomes" id="UP000242886">
    <property type="component" value="Chromosome SDENCHOL"/>
</dbReference>
<dbReference type="AlphaFoldDB" id="A0A7Z7HNG5"/>
<evidence type="ECO:0000313" key="1">
    <source>
        <dbReference type="EMBL" id="SMB21113.1"/>
    </source>
</evidence>
<gene>
    <name evidence="1" type="ORF">SDENCHOL_10121</name>
</gene>
<reference evidence="1" key="1">
    <citation type="submission" date="2017-03" db="EMBL/GenBank/DDBJ databases">
        <authorList>
            <consortium name="AG Boll"/>
        </authorList>
    </citation>
    <scope>NUCLEOTIDE SEQUENCE [LARGE SCALE GENOMIC DNA]</scope>
    <source>
        <strain evidence="1">Chol</strain>
    </source>
</reference>
<proteinExistence type="predicted"/>
<organism evidence="1 2">
    <name type="scientific">Sterolibacterium denitrificans</name>
    <dbReference type="NCBI Taxonomy" id="157592"/>
    <lineage>
        <taxon>Bacteria</taxon>
        <taxon>Pseudomonadati</taxon>
        <taxon>Pseudomonadota</taxon>
        <taxon>Betaproteobacteria</taxon>
        <taxon>Nitrosomonadales</taxon>
        <taxon>Sterolibacteriaceae</taxon>
        <taxon>Sterolibacterium</taxon>
    </lineage>
</organism>
<evidence type="ECO:0000313" key="2">
    <source>
        <dbReference type="Proteomes" id="UP000242886"/>
    </source>
</evidence>
<name>A0A7Z7HNG5_9PROT</name>
<protein>
    <submittedName>
        <fullName evidence="1">Uncharacterized protein</fullName>
    </submittedName>
</protein>